<name>A0ABV6PG72_9SPHN</name>
<dbReference type="SUPFAM" id="SSF53335">
    <property type="entry name" value="S-adenosyl-L-methionine-dependent methyltransferases"/>
    <property type="match status" value="1"/>
</dbReference>
<evidence type="ECO:0000256" key="1">
    <source>
        <dbReference type="ARBA" id="ARBA00022603"/>
    </source>
</evidence>
<dbReference type="RefSeq" id="WP_379479564.1">
    <property type="nucleotide sequence ID" value="NZ_JBHLTL010000001.1"/>
</dbReference>
<reference evidence="4 5" key="1">
    <citation type="submission" date="2024-09" db="EMBL/GenBank/DDBJ databases">
        <authorList>
            <person name="Sun Q."/>
            <person name="Mori K."/>
        </authorList>
    </citation>
    <scope>NUCLEOTIDE SEQUENCE [LARGE SCALE GENOMIC DNA]</scope>
    <source>
        <strain evidence="4 5">NCAIM B.02537</strain>
    </source>
</reference>
<dbReference type="Proteomes" id="UP001589943">
    <property type="component" value="Unassembled WGS sequence"/>
</dbReference>
<organism evidence="4 5">
    <name type="scientific">Novosphingobium aquiterrae</name>
    <dbReference type="NCBI Taxonomy" id="624388"/>
    <lineage>
        <taxon>Bacteria</taxon>
        <taxon>Pseudomonadati</taxon>
        <taxon>Pseudomonadota</taxon>
        <taxon>Alphaproteobacteria</taxon>
        <taxon>Sphingomonadales</taxon>
        <taxon>Sphingomonadaceae</taxon>
        <taxon>Novosphingobium</taxon>
    </lineage>
</organism>
<dbReference type="PANTHER" id="PTHR43861:SF1">
    <property type="entry name" value="TRANS-ACONITATE 2-METHYLTRANSFERASE"/>
    <property type="match status" value="1"/>
</dbReference>
<evidence type="ECO:0000313" key="5">
    <source>
        <dbReference type="Proteomes" id="UP001589943"/>
    </source>
</evidence>
<dbReference type="Pfam" id="PF13649">
    <property type="entry name" value="Methyltransf_25"/>
    <property type="match status" value="1"/>
</dbReference>
<feature type="domain" description="Methyltransferase" evidence="3">
    <location>
        <begin position="45"/>
        <end position="133"/>
    </location>
</feature>
<protein>
    <submittedName>
        <fullName evidence="4">Class I SAM-dependent methyltransferase</fullName>
        <ecNumber evidence="4">2.1.1.-</ecNumber>
    </submittedName>
</protein>
<sequence>MTTGMDWTAQVGRSWADNYRLTDRSFSGLTGRLLERISEYDGNTVLDIGCGAGELALAVARQRPGAEVVGVDVSPDLITVANERGAQHGNARFVHGDAASWTGGTFAPDLLVSRHGVMFFDDPPAAFANLHAASAEGARMVFSCFRAPGENPWASEISALIGVQPSADPTAPGPFAFADPDHVTAILTAGGWQDPHLEAFNFAYVAGKGEDPVQDALALFRYIGPAAATLRQLQGDDRTRAEGWLREWLEEHRSGDLVAFSAGAWIVTARH</sequence>
<comment type="caution">
    <text evidence="4">The sequence shown here is derived from an EMBL/GenBank/DDBJ whole genome shotgun (WGS) entry which is preliminary data.</text>
</comment>
<evidence type="ECO:0000259" key="3">
    <source>
        <dbReference type="Pfam" id="PF13649"/>
    </source>
</evidence>
<keyword evidence="5" id="KW-1185">Reference proteome</keyword>
<dbReference type="InterPro" id="IPR041698">
    <property type="entry name" value="Methyltransf_25"/>
</dbReference>
<proteinExistence type="predicted"/>
<accession>A0ABV6PG72</accession>
<dbReference type="GO" id="GO:0032259">
    <property type="term" value="P:methylation"/>
    <property type="evidence" value="ECO:0007669"/>
    <property type="project" value="UniProtKB-KW"/>
</dbReference>
<keyword evidence="1 4" id="KW-0489">Methyltransferase</keyword>
<evidence type="ECO:0000256" key="2">
    <source>
        <dbReference type="ARBA" id="ARBA00022679"/>
    </source>
</evidence>
<dbReference type="EMBL" id="JBHLTL010000001">
    <property type="protein sequence ID" value="MFC0588053.1"/>
    <property type="molecule type" value="Genomic_DNA"/>
</dbReference>
<dbReference type="GO" id="GO:0008168">
    <property type="term" value="F:methyltransferase activity"/>
    <property type="evidence" value="ECO:0007669"/>
    <property type="project" value="UniProtKB-KW"/>
</dbReference>
<dbReference type="EC" id="2.1.1.-" evidence="4"/>
<dbReference type="Gene3D" id="3.40.50.150">
    <property type="entry name" value="Vaccinia Virus protein VP39"/>
    <property type="match status" value="1"/>
</dbReference>
<dbReference type="CDD" id="cd02440">
    <property type="entry name" value="AdoMet_MTases"/>
    <property type="match status" value="1"/>
</dbReference>
<keyword evidence="2 4" id="KW-0808">Transferase</keyword>
<evidence type="ECO:0000313" key="4">
    <source>
        <dbReference type="EMBL" id="MFC0588053.1"/>
    </source>
</evidence>
<dbReference type="PANTHER" id="PTHR43861">
    <property type="entry name" value="TRANS-ACONITATE 2-METHYLTRANSFERASE-RELATED"/>
    <property type="match status" value="1"/>
</dbReference>
<dbReference type="InterPro" id="IPR029063">
    <property type="entry name" value="SAM-dependent_MTases_sf"/>
</dbReference>
<gene>
    <name evidence="4" type="ORF">ACFFF7_01365</name>
</gene>